<feature type="signal peptide" evidence="2">
    <location>
        <begin position="1"/>
        <end position="23"/>
    </location>
</feature>
<sequence>MHLSHTALLGLALAVVSVPIASTRPLQQAKRLGTVERVAFPDPSAVTGPRNGNKRSTSDADELVVWPDSSARSDYTPGKAYKRLATDADDLVVWPDPSFIVDENRPDAGYRRVVTGRSPVSSRKDSLTIND</sequence>
<dbReference type="AlphaFoldDB" id="A0A9P7YX63"/>
<organism evidence="3 4">
    <name type="scientific">Calycina marina</name>
    <dbReference type="NCBI Taxonomy" id="1763456"/>
    <lineage>
        <taxon>Eukaryota</taxon>
        <taxon>Fungi</taxon>
        <taxon>Dikarya</taxon>
        <taxon>Ascomycota</taxon>
        <taxon>Pezizomycotina</taxon>
        <taxon>Leotiomycetes</taxon>
        <taxon>Helotiales</taxon>
        <taxon>Pezizellaceae</taxon>
        <taxon>Calycina</taxon>
    </lineage>
</organism>
<dbReference type="EMBL" id="MU254230">
    <property type="protein sequence ID" value="KAG9241327.1"/>
    <property type="molecule type" value="Genomic_DNA"/>
</dbReference>
<comment type="caution">
    <text evidence="3">The sequence shown here is derived from an EMBL/GenBank/DDBJ whole genome shotgun (WGS) entry which is preliminary data.</text>
</comment>
<protein>
    <submittedName>
        <fullName evidence="3">Uncharacterized protein</fullName>
    </submittedName>
</protein>
<dbReference type="Proteomes" id="UP000887226">
    <property type="component" value="Unassembled WGS sequence"/>
</dbReference>
<reference evidence="3" key="1">
    <citation type="journal article" date="2021" name="IMA Fungus">
        <title>Genomic characterization of three marine fungi, including Emericellopsis atlantica sp. nov. with signatures of a generalist lifestyle and marine biomass degradation.</title>
        <authorList>
            <person name="Hagestad O.C."/>
            <person name="Hou L."/>
            <person name="Andersen J.H."/>
            <person name="Hansen E.H."/>
            <person name="Altermark B."/>
            <person name="Li C."/>
            <person name="Kuhnert E."/>
            <person name="Cox R.J."/>
            <person name="Crous P.W."/>
            <person name="Spatafora J.W."/>
            <person name="Lail K."/>
            <person name="Amirebrahimi M."/>
            <person name="Lipzen A."/>
            <person name="Pangilinan J."/>
            <person name="Andreopoulos W."/>
            <person name="Hayes R.D."/>
            <person name="Ng V."/>
            <person name="Grigoriev I.V."/>
            <person name="Jackson S.A."/>
            <person name="Sutton T.D.S."/>
            <person name="Dobson A.D.W."/>
            <person name="Rama T."/>
        </authorList>
    </citation>
    <scope>NUCLEOTIDE SEQUENCE</scope>
    <source>
        <strain evidence="3">TRa3180A</strain>
    </source>
</reference>
<feature type="region of interest" description="Disordered" evidence="1">
    <location>
        <begin position="41"/>
        <end position="61"/>
    </location>
</feature>
<evidence type="ECO:0000256" key="1">
    <source>
        <dbReference type="SAM" id="MobiDB-lite"/>
    </source>
</evidence>
<feature type="chain" id="PRO_5040494436" evidence="2">
    <location>
        <begin position="24"/>
        <end position="131"/>
    </location>
</feature>
<accession>A0A9P7YX63</accession>
<gene>
    <name evidence="3" type="ORF">BJ878DRAFT_234298</name>
</gene>
<evidence type="ECO:0000313" key="4">
    <source>
        <dbReference type="Proteomes" id="UP000887226"/>
    </source>
</evidence>
<proteinExistence type="predicted"/>
<name>A0A9P7YX63_9HELO</name>
<evidence type="ECO:0000313" key="3">
    <source>
        <dbReference type="EMBL" id="KAG9241327.1"/>
    </source>
</evidence>
<keyword evidence="2" id="KW-0732">Signal</keyword>
<keyword evidence="4" id="KW-1185">Reference proteome</keyword>
<evidence type="ECO:0000256" key="2">
    <source>
        <dbReference type="SAM" id="SignalP"/>
    </source>
</evidence>